<feature type="transmembrane region" description="Helical" evidence="1">
    <location>
        <begin position="96"/>
        <end position="113"/>
    </location>
</feature>
<dbReference type="PANTHER" id="PTHR40763">
    <property type="entry name" value="MEMBRANE PROTEIN-RELATED"/>
    <property type="match status" value="1"/>
</dbReference>
<protein>
    <recommendedName>
        <fullName evidence="2">DUF1707 domain-containing protein</fullName>
    </recommendedName>
</protein>
<dbReference type="InterPro" id="IPR012551">
    <property type="entry name" value="DUF1707_SHOCT-like"/>
</dbReference>
<keyword evidence="1" id="KW-1133">Transmembrane helix</keyword>
<keyword evidence="1" id="KW-0812">Transmembrane</keyword>
<dbReference type="AlphaFoldDB" id="S4XFR1"/>
<dbReference type="KEGG" id="cter:A606_08915"/>
<evidence type="ECO:0000256" key="1">
    <source>
        <dbReference type="SAM" id="Phobius"/>
    </source>
</evidence>
<organism evidence="3 4">
    <name type="scientific">Corynebacterium terpenotabidum Y-11</name>
    <dbReference type="NCBI Taxonomy" id="1200352"/>
    <lineage>
        <taxon>Bacteria</taxon>
        <taxon>Bacillati</taxon>
        <taxon>Actinomycetota</taxon>
        <taxon>Actinomycetes</taxon>
        <taxon>Mycobacteriales</taxon>
        <taxon>Corynebacteriaceae</taxon>
        <taxon>Corynebacterium</taxon>
    </lineage>
</organism>
<dbReference type="eggNOG" id="ENOG50339YM">
    <property type="taxonomic scope" value="Bacteria"/>
</dbReference>
<keyword evidence="4" id="KW-1185">Reference proteome</keyword>
<dbReference type="RefSeq" id="WP_020441780.1">
    <property type="nucleotide sequence ID" value="NC_021663.1"/>
</dbReference>
<evidence type="ECO:0000313" key="3">
    <source>
        <dbReference type="EMBL" id="AGP31424.1"/>
    </source>
</evidence>
<feature type="transmembrane region" description="Helical" evidence="1">
    <location>
        <begin position="119"/>
        <end position="135"/>
    </location>
</feature>
<gene>
    <name evidence="3" type="ORF">A606_08915</name>
</gene>
<dbReference type="PATRIC" id="fig|1200352.3.peg.1813"/>
<evidence type="ECO:0000259" key="2">
    <source>
        <dbReference type="Pfam" id="PF08044"/>
    </source>
</evidence>
<keyword evidence="1" id="KW-0472">Membrane</keyword>
<dbReference type="Pfam" id="PF08044">
    <property type="entry name" value="DUF1707"/>
    <property type="match status" value="1"/>
</dbReference>
<accession>S4XFR1</accession>
<name>S4XFR1_9CORY</name>
<dbReference type="HOGENOM" id="CLU_102484_0_0_11"/>
<sequence length="211" mass="23307">MNDPHDPRDNHVRIGDADRERAMSLLGAHFADGRLEVTEYDERCRAVAEARTRADLDALFTDLPVLPNQQVPGTTMAVYSAAEIAEQHRRGANPRAGIVALTSIAAVGAAVLLNSGASIIPILVIPMVAVLLYVMKIGPTSWYTPSPEALERARVKKIRQAQQLQLEEKKAARKLKQTEITTDALNMAHRAIGRAGQTVSDTWQRQRRDKR</sequence>
<reference evidence="3 4" key="1">
    <citation type="submission" date="2012-06" db="EMBL/GenBank/DDBJ databases">
        <title>Complete genome sequence of Corynebacterium terpenotabidum Y-11 (=DSM 44721).</title>
        <authorList>
            <person name="Ruckert C."/>
            <person name="Albersmeier A."/>
            <person name="Al-Dilaimi A."/>
            <person name="Szczepanowski R."/>
            <person name="Kalinowski J."/>
        </authorList>
    </citation>
    <scope>NUCLEOTIDE SEQUENCE [LARGE SCALE GENOMIC DNA]</scope>
    <source>
        <strain evidence="3 4">Y-11</strain>
    </source>
</reference>
<dbReference type="Proteomes" id="UP000014809">
    <property type="component" value="Chromosome"/>
</dbReference>
<dbReference type="STRING" id="1200352.A606_08915"/>
<evidence type="ECO:0000313" key="4">
    <source>
        <dbReference type="Proteomes" id="UP000014809"/>
    </source>
</evidence>
<dbReference type="EMBL" id="CP003696">
    <property type="protein sequence ID" value="AGP31424.1"/>
    <property type="molecule type" value="Genomic_DNA"/>
</dbReference>
<feature type="domain" description="DUF1707" evidence="2">
    <location>
        <begin position="12"/>
        <end position="64"/>
    </location>
</feature>
<dbReference type="OrthoDB" id="4416950at2"/>
<dbReference type="PANTHER" id="PTHR40763:SF5">
    <property type="entry name" value="MEMBRANE PROTEIN"/>
    <property type="match status" value="1"/>
</dbReference>
<proteinExistence type="predicted"/>